<evidence type="ECO:0000256" key="1">
    <source>
        <dbReference type="SAM" id="Coils"/>
    </source>
</evidence>
<dbReference type="InterPro" id="IPR052344">
    <property type="entry name" value="Transposase-related"/>
</dbReference>
<feature type="coiled-coil region" evidence="1">
    <location>
        <begin position="35"/>
        <end position="69"/>
    </location>
</feature>
<sequence length="558" mass="65031">MRVNFEYDMHLQYENRALKARIRELESGAAYVRMQEECEKRCREMEREVRKLKTELENAVRQLRQNREHWFQVYGDMEKEHKKVVERKQGEIRRLQKLCEKTAIAYEQMHEKYLGQLHLRYAAESALEEEKGKNQKLRAQLNRDHENSSIPSSKLLRPKKVANSREKTGRKPGAQPGHKGHCRKKQEPTVPTVFLPPPEAVLEDPDFKKTAKTIIKQLVSIRMVLDVTEYHADVYYNAKTGERVHAAFPDGVINDVNYDGSIRAFLFLLNNDCCASIDKSRKFLSDLTGGKLNISKGMISRLSREFALKTEPERRAAYADMLFSPVMHTDCTNARENGKGCYVYICATPDGKALYFARAKKGHEGVKGTVAEDYQGILVHDHDITFYSYGTDHQECLAHVLRYLKDSMDNEPGRAWNKEMHGLIQEMIHFRNETLLSCNLDPEKISGFEERYLKILETARKEYEDIPANAYYKDGYNLFLRMEKYMQNHLLFLHDLRVPATNNEAERLLRNYKRKQAQAVTFRSFESIENLCQCMSMLVLMRLEDPANIYDRVSRIFG</sequence>
<organism evidence="4 5">
    <name type="scientific">Blautia obeum</name>
    <dbReference type="NCBI Taxonomy" id="40520"/>
    <lineage>
        <taxon>Bacteria</taxon>
        <taxon>Bacillati</taxon>
        <taxon>Bacillota</taxon>
        <taxon>Clostridia</taxon>
        <taxon>Lachnospirales</taxon>
        <taxon>Lachnospiraceae</taxon>
        <taxon>Blautia</taxon>
    </lineage>
</organism>
<dbReference type="InterPro" id="IPR004291">
    <property type="entry name" value="Transposase_IS66_central"/>
</dbReference>
<accession>A0A174DAH2</accession>
<feature type="region of interest" description="Disordered" evidence="2">
    <location>
        <begin position="131"/>
        <end position="195"/>
    </location>
</feature>
<proteinExistence type="predicted"/>
<evidence type="ECO:0000256" key="2">
    <source>
        <dbReference type="SAM" id="MobiDB-lite"/>
    </source>
</evidence>
<dbReference type="Proteomes" id="UP000095645">
    <property type="component" value="Unassembled WGS sequence"/>
</dbReference>
<evidence type="ECO:0000313" key="5">
    <source>
        <dbReference type="Proteomes" id="UP000095645"/>
    </source>
</evidence>
<evidence type="ECO:0000259" key="3">
    <source>
        <dbReference type="Pfam" id="PF03050"/>
    </source>
</evidence>
<feature type="domain" description="Transposase IS66 central" evidence="3">
    <location>
        <begin position="292"/>
        <end position="525"/>
    </location>
</feature>
<reference evidence="4 5" key="1">
    <citation type="submission" date="2015-09" db="EMBL/GenBank/DDBJ databases">
        <authorList>
            <consortium name="Pathogen Informatics"/>
        </authorList>
    </citation>
    <scope>NUCLEOTIDE SEQUENCE [LARGE SCALE GENOMIC DNA]</scope>
    <source>
        <strain evidence="4 5">2789STDY5834861</strain>
    </source>
</reference>
<protein>
    <submittedName>
        <fullName evidence="4">Transposase and inactivated derivatives</fullName>
    </submittedName>
</protein>
<keyword evidence="1" id="KW-0175">Coiled coil</keyword>
<gene>
    <name evidence="4" type="ORF">ERS852476_02240</name>
</gene>
<dbReference type="EMBL" id="CYZP01000018">
    <property type="protein sequence ID" value="CUO22732.1"/>
    <property type="molecule type" value="Genomic_DNA"/>
</dbReference>
<name>A0A174DAH2_9FIRM</name>
<evidence type="ECO:0000313" key="4">
    <source>
        <dbReference type="EMBL" id="CUO22732.1"/>
    </source>
</evidence>
<dbReference type="PANTHER" id="PTHR33678:SF2">
    <property type="match status" value="1"/>
</dbReference>
<dbReference type="Pfam" id="PF03050">
    <property type="entry name" value="DDE_Tnp_IS66"/>
    <property type="match status" value="1"/>
</dbReference>
<dbReference type="PANTHER" id="PTHR33678">
    <property type="entry name" value="BLL1576 PROTEIN"/>
    <property type="match status" value="1"/>
</dbReference>
<dbReference type="AlphaFoldDB" id="A0A174DAH2"/>
<dbReference type="RefSeq" id="WP_155512372.1">
    <property type="nucleotide sequence ID" value="NZ_CYZP01000018.1"/>
</dbReference>